<dbReference type="PANTHER" id="PTHR36178">
    <property type="entry name" value="SLR0625 PROTEIN"/>
    <property type="match status" value="1"/>
</dbReference>
<proteinExistence type="inferred from homology"/>
<feature type="transmembrane region" description="Helical" evidence="1">
    <location>
        <begin position="344"/>
        <end position="367"/>
    </location>
</feature>
<keyword evidence="1" id="KW-0739">Sodium transport</keyword>
<feature type="transmembrane region" description="Helical" evidence="1">
    <location>
        <begin position="66"/>
        <end position="87"/>
    </location>
</feature>
<dbReference type="PANTHER" id="PTHR36178:SF1">
    <property type="entry name" value="SODIUM_GLUTAMATE SYMPORTER"/>
    <property type="match status" value="1"/>
</dbReference>
<feature type="transmembrane region" description="Helical" evidence="1">
    <location>
        <begin position="159"/>
        <end position="182"/>
    </location>
</feature>
<feature type="transmembrane region" description="Helical" evidence="1">
    <location>
        <begin position="94"/>
        <end position="119"/>
    </location>
</feature>
<evidence type="ECO:0000256" key="1">
    <source>
        <dbReference type="HAMAP-Rule" id="MF_02062"/>
    </source>
</evidence>
<dbReference type="InterPro" id="IPR004445">
    <property type="entry name" value="GltS"/>
</dbReference>
<reference evidence="3 4" key="1">
    <citation type="submission" date="2018-05" db="EMBL/GenBank/DDBJ databases">
        <title>The complete genome of Lysobacter maris HZ9B, a marine bacterium antagonistic against terrestrial plant pathogens.</title>
        <authorList>
            <person name="Zhang X.-Q."/>
        </authorList>
    </citation>
    <scope>NUCLEOTIDE SEQUENCE [LARGE SCALE GENOMIC DNA]</scope>
    <source>
        <strain evidence="3 4">HZ9B</strain>
    </source>
</reference>
<accession>A0A2U9T6H3</accession>
<gene>
    <name evidence="1" type="primary">gltS</name>
    <name evidence="3" type="ORF">C9I47_2465</name>
</gene>
<feature type="transmembrane region" description="Helical" evidence="1">
    <location>
        <begin position="6"/>
        <end position="23"/>
    </location>
</feature>
<feature type="transmembrane region" description="Helical" evidence="1">
    <location>
        <begin position="310"/>
        <end position="332"/>
    </location>
</feature>
<comment type="function">
    <text evidence="1">Catalyzes the sodium-dependent transport of glutamate.</text>
</comment>
<dbReference type="KEGG" id="lmb:C9I47_2465"/>
<dbReference type="EMBL" id="CP029843">
    <property type="protein sequence ID" value="AWV08143.1"/>
    <property type="molecule type" value="Genomic_DNA"/>
</dbReference>
<dbReference type="GO" id="GO:0005886">
    <property type="term" value="C:plasma membrane"/>
    <property type="evidence" value="ECO:0007669"/>
    <property type="project" value="UniProtKB-SubCell"/>
</dbReference>
<dbReference type="Pfam" id="PF03616">
    <property type="entry name" value="Glt_symporter"/>
    <property type="match status" value="1"/>
</dbReference>
<comment type="similarity">
    <text evidence="1">Belongs to the glutamate:Na(+) symporter (ESS) (TC 2.A.27) family.</text>
</comment>
<feature type="transmembrane region" description="Helical" evidence="1">
    <location>
        <begin position="277"/>
        <end position="298"/>
    </location>
</feature>
<evidence type="ECO:0000313" key="3">
    <source>
        <dbReference type="EMBL" id="AWV08143.1"/>
    </source>
</evidence>
<keyword evidence="1" id="KW-0812">Transmembrane</keyword>
<evidence type="ECO:0000256" key="2">
    <source>
        <dbReference type="NCBIfam" id="TIGR00210"/>
    </source>
</evidence>
<comment type="subcellular location">
    <subcellularLocation>
        <location evidence="1">Cell inner membrane</location>
        <topology evidence="1">Multi-pass membrane protein</topology>
    </subcellularLocation>
</comment>
<sequence length="406" mass="41744">MLELDATQTLALAGLSLFVGHALCRRIPVLAHYNIPAPVVGGLLLALASLFAHGMDVTLFSLDTSLQTPLMVAFFTAIGTHASLSLLRVSGRQVMIFLALAGAFTVIQNLTGIAIASLFGLSPLFGVLAGSTTMAGGPATGLAFAPLFQEAGVAGAQSVAITAAMAGIICGGLLGGPVATLLMRRHGLHAPGGDGSGATGAPASAPSHDTAVGAASAQMREAHALRSVVWILLAMWLGAWISKGFGAIGLTLPAYVGAMLVGALMRNVDDRTGWLKLSAPTIEVIGNVCLAMFLALALMNLKLWELAGLALPLLAILVAQALLVTLFAAGLVYRVMGRDYDAAVMGGGFVGFMLGTTANAMAVMQTLVQRYGMAPRAFLVAPLVGAFFIDFANALVITGFLNFWKP</sequence>
<dbReference type="GO" id="GO:0015813">
    <property type="term" value="P:L-glutamate transmembrane transport"/>
    <property type="evidence" value="ECO:0007669"/>
    <property type="project" value="UniProtKB-UniRule"/>
</dbReference>
<organism evidence="3 4">
    <name type="scientific">Marilutibacter maris</name>
    <dbReference type="NCBI Taxonomy" id="1605891"/>
    <lineage>
        <taxon>Bacteria</taxon>
        <taxon>Pseudomonadati</taxon>
        <taxon>Pseudomonadota</taxon>
        <taxon>Gammaproteobacteria</taxon>
        <taxon>Lysobacterales</taxon>
        <taxon>Lysobacteraceae</taxon>
        <taxon>Marilutibacter</taxon>
    </lineage>
</organism>
<dbReference type="RefSeq" id="WP_111267193.1">
    <property type="nucleotide sequence ID" value="NZ_CP029843.1"/>
</dbReference>
<dbReference type="AlphaFoldDB" id="A0A2U9T6H3"/>
<protein>
    <recommendedName>
        <fullName evidence="1 2">Sodium/glutamate symporter</fullName>
    </recommendedName>
</protein>
<dbReference type="OrthoDB" id="4921038at2"/>
<keyword evidence="4" id="KW-1185">Reference proteome</keyword>
<feature type="transmembrane region" description="Helical" evidence="1">
    <location>
        <begin position="247"/>
        <end position="265"/>
    </location>
</feature>
<keyword evidence="1" id="KW-0029">Amino-acid transport</keyword>
<dbReference type="Proteomes" id="UP000249447">
    <property type="component" value="Chromosome"/>
</dbReference>
<keyword evidence="1" id="KW-1003">Cell membrane</keyword>
<keyword evidence="1" id="KW-0472">Membrane</keyword>
<keyword evidence="1" id="KW-0406">Ion transport</keyword>
<feature type="transmembrane region" description="Helical" evidence="1">
    <location>
        <begin position="35"/>
        <end position="54"/>
    </location>
</feature>
<keyword evidence="1" id="KW-0813">Transport</keyword>
<dbReference type="GO" id="GO:0015501">
    <property type="term" value="F:glutamate:sodium symporter activity"/>
    <property type="evidence" value="ECO:0007669"/>
    <property type="project" value="UniProtKB-UniRule"/>
</dbReference>
<feature type="transmembrane region" description="Helical" evidence="1">
    <location>
        <begin position="224"/>
        <end position="241"/>
    </location>
</feature>
<feature type="transmembrane region" description="Helical" evidence="1">
    <location>
        <begin position="379"/>
        <end position="404"/>
    </location>
</feature>
<dbReference type="HAMAP" id="MF_02062">
    <property type="entry name" value="GltS"/>
    <property type="match status" value="1"/>
</dbReference>
<keyword evidence="1" id="KW-0997">Cell inner membrane</keyword>
<keyword evidence="1" id="KW-1133">Transmembrane helix</keyword>
<evidence type="ECO:0000313" key="4">
    <source>
        <dbReference type="Proteomes" id="UP000249447"/>
    </source>
</evidence>
<dbReference type="NCBIfam" id="TIGR00210">
    <property type="entry name" value="gltS"/>
    <property type="match status" value="1"/>
</dbReference>
<keyword evidence="1" id="KW-0769">Symport</keyword>
<keyword evidence="1" id="KW-0915">Sodium</keyword>
<name>A0A2U9T6H3_9GAMM</name>